<proteinExistence type="inferred from homology"/>
<dbReference type="Pfam" id="PF05985">
    <property type="entry name" value="EutC"/>
    <property type="match status" value="1"/>
</dbReference>
<dbReference type="InterPro" id="IPR042251">
    <property type="entry name" value="EutC_C"/>
</dbReference>
<evidence type="ECO:0000256" key="4">
    <source>
        <dbReference type="ARBA" id="ARBA00024446"/>
    </source>
</evidence>
<dbReference type="UniPathway" id="UPA00560"/>
<dbReference type="PANTHER" id="PTHR39330:SF1">
    <property type="entry name" value="ETHANOLAMINE AMMONIA-LYASE SMALL SUBUNIT"/>
    <property type="match status" value="1"/>
</dbReference>
<dbReference type="PANTHER" id="PTHR39330">
    <property type="entry name" value="ETHANOLAMINE AMMONIA-LYASE LIGHT CHAIN"/>
    <property type="match status" value="1"/>
</dbReference>
<evidence type="ECO:0000256" key="1">
    <source>
        <dbReference type="ARBA" id="ARBA00022628"/>
    </source>
</evidence>
<dbReference type="EC" id="4.3.1.7" evidence="5"/>
<protein>
    <recommendedName>
        <fullName evidence="5">Ethanolamine ammonia-lyase small subunit</fullName>
        <shortName evidence="5">EAL small subunit</shortName>
        <ecNumber evidence="5">4.3.1.7</ecNumber>
    </recommendedName>
</protein>
<evidence type="ECO:0000313" key="7">
    <source>
        <dbReference type="Proteomes" id="UP000198850"/>
    </source>
</evidence>
<reference evidence="6 7" key="1">
    <citation type="submission" date="2016-10" db="EMBL/GenBank/DDBJ databases">
        <authorList>
            <person name="de Groot N.N."/>
        </authorList>
    </citation>
    <scope>NUCLEOTIDE SEQUENCE [LARGE SCALE GENOMIC DNA]</scope>
    <source>
        <strain evidence="6 7">DSM 19033</strain>
    </source>
</reference>
<dbReference type="EMBL" id="FNRA01000007">
    <property type="protein sequence ID" value="SEA96404.1"/>
    <property type="molecule type" value="Genomic_DNA"/>
</dbReference>
<dbReference type="GO" id="GO:0031471">
    <property type="term" value="C:ethanolamine degradation polyhedral organelle"/>
    <property type="evidence" value="ECO:0007669"/>
    <property type="project" value="UniProtKB-UniRule"/>
</dbReference>
<feature type="binding site" evidence="5">
    <location>
        <position position="157"/>
    </location>
    <ligand>
        <name>adenosylcob(III)alamin</name>
        <dbReference type="ChEBI" id="CHEBI:18408"/>
    </ligand>
</feature>
<keyword evidence="2 5" id="KW-0456">Lyase</keyword>
<name>A0A1H4FGF6_9SPHI</name>
<comment type="subunit">
    <text evidence="5">The basic unit is a heterodimer which dimerizes to form tetramers. The heterotetramers trimerize; 6 large subunits form a core ring with 6 small subunits projecting outwards.</text>
</comment>
<dbReference type="AlphaFoldDB" id="A0A1H4FGF6"/>
<keyword evidence="3 5" id="KW-0170">Cobalt</keyword>
<evidence type="ECO:0000256" key="5">
    <source>
        <dbReference type="HAMAP-Rule" id="MF_00601"/>
    </source>
</evidence>
<sequence length="251" mass="27161">MKNTPVKISDSWESLKEFTAARIALGRVGDSIPLSESLAFKLAHAHARDAVYSELNREALLTGLADFHLPLIEIRSKAENRNQYLQRPDLGRTPDESSLKTLKDHASAFDISIILADGLSAHAINSNVIPLLKVLLPLLREAGYKLAPLCLTQQARVALSDHIANGLGATLALILIGERPGLTAADSIGAYLTYQPRPGLTDESRNCVSNIRPRGLPFEAAAKKVFYLVQEAFKRKLSGTGLKDNAGFLGG</sequence>
<gene>
    <name evidence="5" type="primary">eutC</name>
    <name evidence="6" type="ORF">SAMN05443550_107197</name>
</gene>
<evidence type="ECO:0000256" key="3">
    <source>
        <dbReference type="ARBA" id="ARBA00023285"/>
    </source>
</evidence>
<comment type="function">
    <text evidence="5">Catalyzes the deamination of various vicinal amino-alcohols to oxo compounds. Allows this organism to utilize ethanolamine as the sole source of nitrogen and carbon in the presence of external vitamin B12.</text>
</comment>
<dbReference type="GO" id="GO:0031419">
    <property type="term" value="F:cobalamin binding"/>
    <property type="evidence" value="ECO:0007669"/>
    <property type="project" value="UniProtKB-UniRule"/>
</dbReference>
<dbReference type="Gene3D" id="3.40.50.11240">
    <property type="entry name" value="Ethanolamine ammonia-lyase light chain (EutC)"/>
    <property type="match status" value="1"/>
</dbReference>
<dbReference type="STRING" id="425514.SAMN05443550_107197"/>
<keyword evidence="7" id="KW-1185">Reference proteome</keyword>
<dbReference type="Proteomes" id="UP000198850">
    <property type="component" value="Unassembled WGS sequence"/>
</dbReference>
<evidence type="ECO:0000313" key="6">
    <source>
        <dbReference type="EMBL" id="SEA96404.1"/>
    </source>
</evidence>
<accession>A0A1H4FGF6</accession>
<comment type="similarity">
    <text evidence="5">Belongs to the EutC family.</text>
</comment>
<feature type="binding site" evidence="5">
    <location>
        <position position="207"/>
    </location>
    <ligand>
        <name>adenosylcob(III)alamin</name>
        <dbReference type="ChEBI" id="CHEBI:18408"/>
    </ligand>
</feature>
<dbReference type="GO" id="GO:0046336">
    <property type="term" value="P:ethanolamine catabolic process"/>
    <property type="evidence" value="ECO:0007669"/>
    <property type="project" value="UniProtKB-UniRule"/>
</dbReference>
<keyword evidence="4 5" id="KW-1283">Bacterial microcompartment</keyword>
<keyword evidence="1 5" id="KW-0846">Cobalamin</keyword>
<dbReference type="GO" id="GO:0008851">
    <property type="term" value="F:ethanolamine ammonia-lyase activity"/>
    <property type="evidence" value="ECO:0007669"/>
    <property type="project" value="UniProtKB-UniRule"/>
</dbReference>
<comment type="catalytic activity">
    <reaction evidence="5">
        <text>ethanolamine = acetaldehyde + NH4(+)</text>
        <dbReference type="Rhea" id="RHEA:15313"/>
        <dbReference type="ChEBI" id="CHEBI:15343"/>
        <dbReference type="ChEBI" id="CHEBI:28938"/>
        <dbReference type="ChEBI" id="CHEBI:57603"/>
        <dbReference type="EC" id="4.3.1.7"/>
    </reaction>
</comment>
<organism evidence="6 7">
    <name type="scientific">Pedobacter hartonius</name>
    <dbReference type="NCBI Taxonomy" id="425514"/>
    <lineage>
        <taxon>Bacteria</taxon>
        <taxon>Pseudomonadati</taxon>
        <taxon>Bacteroidota</taxon>
        <taxon>Sphingobacteriia</taxon>
        <taxon>Sphingobacteriales</taxon>
        <taxon>Sphingobacteriaceae</taxon>
        <taxon>Pedobacter</taxon>
    </lineage>
</organism>
<comment type="pathway">
    <text evidence="5">Amine and polyamine degradation; ethanolamine degradation.</text>
</comment>
<dbReference type="Gene3D" id="1.10.30.40">
    <property type="entry name" value="Ethanolamine ammonia-lyase light chain (EutC), N-terminal domain"/>
    <property type="match status" value="1"/>
</dbReference>
<dbReference type="InterPro" id="IPR009246">
    <property type="entry name" value="EutC"/>
</dbReference>
<comment type="cofactor">
    <cofactor evidence="5">
        <name>adenosylcob(III)alamin</name>
        <dbReference type="ChEBI" id="CHEBI:18408"/>
    </cofactor>
    <text evidence="5">Binds between the large and small subunits.</text>
</comment>
<evidence type="ECO:0000256" key="2">
    <source>
        <dbReference type="ARBA" id="ARBA00023239"/>
    </source>
</evidence>
<feature type="binding site" evidence="5">
    <location>
        <position position="178"/>
    </location>
    <ligand>
        <name>adenosylcob(III)alamin</name>
        <dbReference type="ChEBI" id="CHEBI:18408"/>
    </ligand>
</feature>
<dbReference type="NCBIfam" id="NF003971">
    <property type="entry name" value="PRK05465.1"/>
    <property type="match status" value="1"/>
</dbReference>
<dbReference type="InterPro" id="IPR042255">
    <property type="entry name" value="EutC_N"/>
</dbReference>
<dbReference type="HAMAP" id="MF_00601">
    <property type="entry name" value="EutC"/>
    <property type="match status" value="1"/>
</dbReference>
<dbReference type="OrthoDB" id="114248at2"/>
<dbReference type="PIRSF" id="PIRSF018982">
    <property type="entry name" value="EutC"/>
    <property type="match status" value="1"/>
</dbReference>
<dbReference type="RefSeq" id="WP_090557667.1">
    <property type="nucleotide sequence ID" value="NZ_FNRA01000007.1"/>
</dbReference>
<dbReference type="GO" id="GO:0009350">
    <property type="term" value="C:ethanolamine ammonia-lyase complex"/>
    <property type="evidence" value="ECO:0007669"/>
    <property type="project" value="UniProtKB-UniRule"/>
</dbReference>
<dbReference type="GO" id="GO:0006520">
    <property type="term" value="P:amino acid metabolic process"/>
    <property type="evidence" value="ECO:0007669"/>
    <property type="project" value="InterPro"/>
</dbReference>
<comment type="subcellular location">
    <subcellularLocation>
        <location evidence="5">Bacterial microcompartment</location>
    </subcellularLocation>
</comment>